<accession>A0A1I1HG25</accession>
<dbReference type="InterPro" id="IPR038765">
    <property type="entry name" value="Papain-like_cys_pep_sf"/>
</dbReference>
<dbReference type="SUPFAM" id="SSF54001">
    <property type="entry name" value="Cysteine proteinases"/>
    <property type="match status" value="1"/>
</dbReference>
<dbReference type="PANTHER" id="PTHR42736">
    <property type="entry name" value="PROTEIN-GLUTAMINE GAMMA-GLUTAMYLTRANSFERASE"/>
    <property type="match status" value="1"/>
</dbReference>
<dbReference type="InterPro" id="IPR025403">
    <property type="entry name" value="TgpA-like_C"/>
</dbReference>
<feature type="transmembrane region" description="Helical" evidence="2">
    <location>
        <begin position="40"/>
        <end position="58"/>
    </location>
</feature>
<protein>
    <recommendedName>
        <fullName evidence="3">Transglutaminase-like domain-containing protein</fullName>
    </recommendedName>
</protein>
<dbReference type="SMART" id="SM00460">
    <property type="entry name" value="TGc"/>
    <property type="match status" value="1"/>
</dbReference>
<dbReference type="Proteomes" id="UP000199690">
    <property type="component" value="Unassembled WGS sequence"/>
</dbReference>
<dbReference type="PANTHER" id="PTHR42736:SF1">
    <property type="entry name" value="PROTEIN-GLUTAMINE GAMMA-GLUTAMYLTRANSFERASE"/>
    <property type="match status" value="1"/>
</dbReference>
<dbReference type="InterPro" id="IPR002931">
    <property type="entry name" value="Transglutaminase-like"/>
</dbReference>
<keyword evidence="2" id="KW-0472">Membrane</keyword>
<dbReference type="Gene3D" id="3.10.620.30">
    <property type="match status" value="1"/>
</dbReference>
<evidence type="ECO:0000256" key="1">
    <source>
        <dbReference type="SAM" id="MobiDB-lite"/>
    </source>
</evidence>
<evidence type="ECO:0000313" key="6">
    <source>
        <dbReference type="Proteomes" id="UP000199690"/>
    </source>
</evidence>
<sequence>MTEHRMTAAIDTSLVTTAAAAFSVLCASTAFAGVLADSRWVFPAVLTVLTVAAIGVLGRKLRWPLTATAFAQLAGVLVVLTAQFTEQAVLGLLPGPAAIGELGGLLSAAGELIRTGVPPVAAEPALQTLVCLGLGVVSVIIDVIVVGLRSPAVSGLLLLCVFAIPASLSETMLPWWTFVAGGLGFAVLLASGGQHRRWRSHEDREQLTRALFGPTTASVAGVAGVIALLTGVVFTGVGTEGRLPGAMPEQLGGGTDGIGLQPFTSLRGQLNRDREVELFRVRGLREPTYLRALTLRKFNPERGWELEGLTQGVEANGELPLPEGTDIGEGSAERVEVQPVGYRDPWLPVFGVPRFLSGMGVNWRYDPAAGIVFTQTNQESRAYIQQLIVPDPSPDQLRGADGPLRMAPEYLDATGIPPQVTDLARRLTANAPTAFDKAVAINRYFTDPRNGFRYDLRTAPAGGGDALSEFLFRGKRGFCEQYASSMAALLRAVGVPSRVAVGFTAGYRDGDERVITTEDAHAWVEAYFPGWGWQTFDPTPLSDGRTALPQYLDSELRPEQQPVPAPGQELPSTPPTTDPAPGDERPEDGSDVAPADPRETEQSSPWPVVLGVLVLGLALLAVPGVVREVRRRQRLRAVAAGSAGAAWREVLDEFRDRGARPAATDTARQVATRLLEHHGLDESGAKAMRALVTAVEREWYAPPGGQPDGSLPETLHEVLNSLRRGAPLDLRSRLFPRSVLQQLRPATT</sequence>
<name>A0A1H6BYM2_9PSEU</name>
<accession>A0A1H6BYM2</accession>
<proteinExistence type="predicted"/>
<feature type="domain" description="Transglutaminase-like" evidence="3">
    <location>
        <begin position="471"/>
        <end position="540"/>
    </location>
</feature>
<dbReference type="SMR" id="A0A1H6BYM2"/>
<gene>
    <name evidence="4" type="ORF">SAMN02982929_02957</name>
    <name evidence="5" type="ORF">SAMN05216506_101197</name>
</gene>
<dbReference type="InterPro" id="IPR021878">
    <property type="entry name" value="TgpA_N"/>
</dbReference>
<dbReference type="Pfam" id="PF11992">
    <property type="entry name" value="TgpA_N"/>
    <property type="match status" value="1"/>
</dbReference>
<feature type="transmembrane region" description="Helical" evidence="2">
    <location>
        <begin position="174"/>
        <end position="190"/>
    </location>
</feature>
<organism evidence="4 7">
    <name type="scientific">Saccharopolyspora kobensis</name>
    <dbReference type="NCBI Taxonomy" id="146035"/>
    <lineage>
        <taxon>Bacteria</taxon>
        <taxon>Bacillati</taxon>
        <taxon>Actinomycetota</taxon>
        <taxon>Actinomycetes</taxon>
        <taxon>Pseudonocardiales</taxon>
        <taxon>Pseudonocardiaceae</taxon>
        <taxon>Saccharopolyspora</taxon>
    </lineage>
</organism>
<reference evidence="4" key="1">
    <citation type="submission" date="2016-10" db="EMBL/GenBank/DDBJ databases">
        <authorList>
            <person name="de Groot N.N."/>
        </authorList>
    </citation>
    <scope>NUCLEOTIDE SEQUENCE [LARGE SCALE GENOMIC DNA]</scope>
    <source>
        <strain evidence="4">ATCC 20501</strain>
    </source>
</reference>
<feature type="transmembrane region" description="Helical" evidence="2">
    <location>
        <begin position="606"/>
        <end position="626"/>
    </location>
</feature>
<evidence type="ECO:0000259" key="3">
    <source>
        <dbReference type="SMART" id="SM00460"/>
    </source>
</evidence>
<feature type="transmembrane region" description="Helical" evidence="2">
    <location>
        <begin position="125"/>
        <end position="145"/>
    </location>
</feature>
<dbReference type="Pfam" id="PF13559">
    <property type="entry name" value="DUF4129"/>
    <property type="match status" value="1"/>
</dbReference>
<feature type="transmembrane region" description="Helical" evidence="2">
    <location>
        <begin position="65"/>
        <end position="84"/>
    </location>
</feature>
<keyword evidence="6" id="KW-1185">Reference proteome</keyword>
<dbReference type="Proteomes" id="UP000236729">
    <property type="component" value="Unassembled WGS sequence"/>
</dbReference>
<evidence type="ECO:0000313" key="4">
    <source>
        <dbReference type="EMBL" id="SEG65762.1"/>
    </source>
</evidence>
<keyword evidence="2" id="KW-0812">Transmembrane</keyword>
<dbReference type="RefSeq" id="WP_218161410.1">
    <property type="nucleotide sequence ID" value="NZ_FNVB01000004.1"/>
</dbReference>
<keyword evidence="2" id="KW-1133">Transmembrane helix</keyword>
<evidence type="ECO:0000313" key="7">
    <source>
        <dbReference type="Proteomes" id="UP000236729"/>
    </source>
</evidence>
<dbReference type="EMBL" id="FNVB01000004">
    <property type="protein sequence ID" value="SEG65762.1"/>
    <property type="molecule type" value="Genomic_DNA"/>
</dbReference>
<reference evidence="6 7" key="2">
    <citation type="submission" date="2016-10" db="EMBL/GenBank/DDBJ databases">
        <authorList>
            <person name="Varghese N."/>
            <person name="Submissions S."/>
        </authorList>
    </citation>
    <scope>NUCLEOTIDE SEQUENCE [LARGE SCALE GENOMIC DNA]</scope>
    <source>
        <strain evidence="7">ATCC 20501</strain>
        <strain evidence="5 6">CGMCC 4.3529</strain>
    </source>
</reference>
<feature type="transmembrane region" description="Helical" evidence="2">
    <location>
        <begin position="12"/>
        <end position="34"/>
    </location>
</feature>
<dbReference type="Pfam" id="PF01841">
    <property type="entry name" value="Transglut_core"/>
    <property type="match status" value="1"/>
</dbReference>
<feature type="transmembrane region" description="Helical" evidence="2">
    <location>
        <begin position="211"/>
        <end position="234"/>
    </location>
</feature>
<dbReference type="InterPro" id="IPR052901">
    <property type="entry name" value="Bact_TGase-like"/>
</dbReference>
<feature type="transmembrane region" description="Helical" evidence="2">
    <location>
        <begin position="152"/>
        <end position="168"/>
    </location>
</feature>
<feature type="region of interest" description="Disordered" evidence="1">
    <location>
        <begin position="557"/>
        <end position="604"/>
    </location>
</feature>
<dbReference type="AlphaFoldDB" id="A0A1H6BYM2"/>
<dbReference type="EMBL" id="FOME01000001">
    <property type="protein sequence ID" value="SFC20938.1"/>
    <property type="molecule type" value="Genomic_DNA"/>
</dbReference>
<evidence type="ECO:0000313" key="5">
    <source>
        <dbReference type="EMBL" id="SFC20938.1"/>
    </source>
</evidence>
<evidence type="ECO:0000256" key="2">
    <source>
        <dbReference type="SAM" id="Phobius"/>
    </source>
</evidence>